<feature type="domain" description="RecX third three-helical" evidence="7">
    <location>
        <begin position="214"/>
        <end position="261"/>
    </location>
</feature>
<accession>A0A437K4N8</accession>
<evidence type="ECO:0000256" key="3">
    <source>
        <dbReference type="ARBA" id="ARBA00018111"/>
    </source>
</evidence>
<dbReference type="InterPro" id="IPR036388">
    <property type="entry name" value="WH-like_DNA-bd_sf"/>
</dbReference>
<dbReference type="PANTHER" id="PTHR33602">
    <property type="entry name" value="REGULATORY PROTEIN RECX FAMILY PROTEIN"/>
    <property type="match status" value="1"/>
</dbReference>
<dbReference type="Pfam" id="PF02631">
    <property type="entry name" value="RecX_HTH2"/>
    <property type="match status" value="1"/>
</dbReference>
<proteinExistence type="inferred from homology"/>
<dbReference type="InterPro" id="IPR053926">
    <property type="entry name" value="RecX_HTH_1st"/>
</dbReference>
<gene>
    <name evidence="5 9" type="primary">recX</name>
    <name evidence="9" type="ORF">EM808_24150</name>
</gene>
<feature type="domain" description="RecX third three-helical" evidence="7">
    <location>
        <begin position="158"/>
        <end position="204"/>
    </location>
</feature>
<feature type="domain" description="RecX second three-helical" evidence="6">
    <location>
        <begin position="111"/>
        <end position="152"/>
    </location>
</feature>
<name>A0A437K4N8_9BACI</name>
<dbReference type="InterPro" id="IPR053924">
    <property type="entry name" value="RecX_HTH_2nd"/>
</dbReference>
<dbReference type="Pfam" id="PF21982">
    <property type="entry name" value="RecX_HTH1"/>
    <property type="match status" value="1"/>
</dbReference>
<protein>
    <recommendedName>
        <fullName evidence="3 5">Regulatory protein RecX</fullName>
    </recommendedName>
</protein>
<evidence type="ECO:0000256" key="5">
    <source>
        <dbReference type="HAMAP-Rule" id="MF_01114"/>
    </source>
</evidence>
<dbReference type="HAMAP" id="MF_01114">
    <property type="entry name" value="RecX"/>
    <property type="match status" value="1"/>
</dbReference>
<dbReference type="Proteomes" id="UP000288024">
    <property type="component" value="Unassembled WGS sequence"/>
</dbReference>
<evidence type="ECO:0000256" key="1">
    <source>
        <dbReference type="ARBA" id="ARBA00004496"/>
    </source>
</evidence>
<dbReference type="RefSeq" id="WP_127741667.1">
    <property type="nucleotide sequence ID" value="NZ_CAJCKN010000013.1"/>
</dbReference>
<dbReference type="InterPro" id="IPR003783">
    <property type="entry name" value="Regulatory_RecX"/>
</dbReference>
<dbReference type="Gene3D" id="1.10.10.10">
    <property type="entry name" value="Winged helix-like DNA-binding domain superfamily/Winged helix DNA-binding domain"/>
    <property type="match status" value="4"/>
</dbReference>
<evidence type="ECO:0000313" key="9">
    <source>
        <dbReference type="EMBL" id="RVT57570.1"/>
    </source>
</evidence>
<dbReference type="InterPro" id="IPR053925">
    <property type="entry name" value="RecX_HTH_3rd"/>
</dbReference>
<evidence type="ECO:0000256" key="2">
    <source>
        <dbReference type="ARBA" id="ARBA00009695"/>
    </source>
</evidence>
<keyword evidence="10" id="KW-1185">Reference proteome</keyword>
<organism evidence="9 10">
    <name type="scientific">Niallia taxi</name>
    <dbReference type="NCBI Taxonomy" id="2499688"/>
    <lineage>
        <taxon>Bacteria</taxon>
        <taxon>Bacillati</taxon>
        <taxon>Bacillota</taxon>
        <taxon>Bacilli</taxon>
        <taxon>Bacillales</taxon>
        <taxon>Bacillaceae</taxon>
        <taxon>Niallia</taxon>
    </lineage>
</organism>
<reference evidence="9 10" key="1">
    <citation type="submission" date="2019-01" db="EMBL/GenBank/DDBJ databases">
        <title>Bacillus sp. M5HDSG1-1, whole genome shotgun sequence.</title>
        <authorList>
            <person name="Tuo L."/>
        </authorList>
    </citation>
    <scope>NUCLEOTIDE SEQUENCE [LARGE SCALE GENOMIC DNA]</scope>
    <source>
        <strain evidence="9 10">M5HDSG1-1</strain>
    </source>
</reference>
<evidence type="ECO:0000259" key="8">
    <source>
        <dbReference type="Pfam" id="PF21982"/>
    </source>
</evidence>
<keyword evidence="4 5" id="KW-0963">Cytoplasm</keyword>
<dbReference type="GeneID" id="87618134"/>
<comment type="caution">
    <text evidence="9">The sequence shown here is derived from an EMBL/GenBank/DDBJ whole genome shotgun (WGS) entry which is preliminary data.</text>
</comment>
<evidence type="ECO:0000259" key="6">
    <source>
        <dbReference type="Pfam" id="PF02631"/>
    </source>
</evidence>
<dbReference type="NCBIfam" id="NF010733">
    <property type="entry name" value="PRK14135.1"/>
    <property type="match status" value="1"/>
</dbReference>
<evidence type="ECO:0000256" key="4">
    <source>
        <dbReference type="ARBA" id="ARBA00022490"/>
    </source>
</evidence>
<comment type="subcellular location">
    <subcellularLocation>
        <location evidence="1 5">Cytoplasm</location>
    </subcellularLocation>
</comment>
<comment type="function">
    <text evidence="5">Modulates RecA activity.</text>
</comment>
<dbReference type="PANTHER" id="PTHR33602:SF1">
    <property type="entry name" value="REGULATORY PROTEIN RECX FAMILY PROTEIN"/>
    <property type="match status" value="1"/>
</dbReference>
<dbReference type="AlphaFoldDB" id="A0A437K4N8"/>
<evidence type="ECO:0000259" key="7">
    <source>
        <dbReference type="Pfam" id="PF21981"/>
    </source>
</evidence>
<dbReference type="Pfam" id="PF21981">
    <property type="entry name" value="RecX_HTH3"/>
    <property type="match status" value="2"/>
</dbReference>
<dbReference type="GO" id="GO:0006282">
    <property type="term" value="P:regulation of DNA repair"/>
    <property type="evidence" value="ECO:0007669"/>
    <property type="project" value="UniProtKB-UniRule"/>
</dbReference>
<evidence type="ECO:0000313" key="10">
    <source>
        <dbReference type="Proteomes" id="UP000288024"/>
    </source>
</evidence>
<comment type="similarity">
    <text evidence="2 5">Belongs to the RecX family.</text>
</comment>
<dbReference type="EMBL" id="RZTZ01000016">
    <property type="protein sequence ID" value="RVT57570.1"/>
    <property type="molecule type" value="Genomic_DNA"/>
</dbReference>
<sequence>MIISKITRQKNLSDRYNIFSEIAGKDEYAFSVDESVLIKYQLRKGLELDKLLLNEIQYSDEIRKGYHTAVNYLARVKRTEKEVRAYLRTKIEEETVIAEVIRKLYDMKFLDDEDYAFSYVRTQRNTSDKGPTLIRRELREKGLGDDLISSALEELPFDVQLANAEKIAAKALSSNKNNSFKMAKQKVEQTLTRKGYPSAVIKEVKLSLEGNDEEDELSALRVHGQKAERKFAAYSGYEFRQKMKQFLYRKGFSIELIERYLDELDMED</sequence>
<feature type="domain" description="RecX first three-helical" evidence="8">
    <location>
        <begin position="66"/>
        <end position="104"/>
    </location>
</feature>
<dbReference type="GO" id="GO:0005737">
    <property type="term" value="C:cytoplasm"/>
    <property type="evidence" value="ECO:0007669"/>
    <property type="project" value="UniProtKB-SubCell"/>
</dbReference>